<dbReference type="OrthoDB" id="8214at2157"/>
<dbReference type="Proteomes" id="UP000245934">
    <property type="component" value="Unassembled WGS sequence"/>
</dbReference>
<keyword evidence="5 8" id="KW-0808">Transferase</keyword>
<dbReference type="SUPFAM" id="SSF52418">
    <property type="entry name" value="Nucleoside phosphorylase/phosphoribosyltransferase catalytic domain"/>
    <property type="match status" value="1"/>
</dbReference>
<dbReference type="PANTHER" id="PTHR43285:SF2">
    <property type="entry name" value="ANTHRANILATE PHOSPHORIBOSYLTRANSFERASE"/>
    <property type="match status" value="1"/>
</dbReference>
<evidence type="ECO:0000256" key="4">
    <source>
        <dbReference type="ARBA" id="ARBA00022676"/>
    </source>
</evidence>
<feature type="binding site" evidence="8">
    <location>
        <begin position="109"/>
        <end position="117"/>
    </location>
    <ligand>
        <name>5-phospho-alpha-D-ribose 1-diphosphate</name>
        <dbReference type="ChEBI" id="CHEBI:58017"/>
    </ligand>
</feature>
<evidence type="ECO:0000313" key="12">
    <source>
        <dbReference type="Proteomes" id="UP000245934"/>
    </source>
</evidence>
<evidence type="ECO:0000256" key="1">
    <source>
        <dbReference type="ARBA" id="ARBA00004907"/>
    </source>
</evidence>
<dbReference type="Gene3D" id="3.40.1030.10">
    <property type="entry name" value="Nucleoside phosphorylase/phosphoribosyltransferase catalytic domain"/>
    <property type="match status" value="1"/>
</dbReference>
<evidence type="ECO:0000256" key="5">
    <source>
        <dbReference type="ARBA" id="ARBA00022679"/>
    </source>
</evidence>
<dbReference type="NCBIfam" id="TIGR01245">
    <property type="entry name" value="trpD"/>
    <property type="match status" value="1"/>
</dbReference>
<feature type="binding site" evidence="8">
    <location>
        <begin position="84"/>
        <end position="85"/>
    </location>
    <ligand>
        <name>5-phospho-alpha-D-ribose 1-diphosphate</name>
        <dbReference type="ChEBI" id="CHEBI:58017"/>
    </ligand>
</feature>
<name>A0A2V2MY72_9EURY</name>
<evidence type="ECO:0000259" key="10">
    <source>
        <dbReference type="Pfam" id="PF02885"/>
    </source>
</evidence>
<feature type="binding site" evidence="8">
    <location>
        <position position="167"/>
    </location>
    <ligand>
        <name>anthranilate</name>
        <dbReference type="ChEBI" id="CHEBI:16567"/>
        <label>2</label>
    </ligand>
</feature>
<dbReference type="InterPro" id="IPR035902">
    <property type="entry name" value="Nuc_phospho_transferase"/>
</dbReference>
<dbReference type="InterPro" id="IPR000312">
    <property type="entry name" value="Glycosyl_Trfase_fam3"/>
</dbReference>
<feature type="domain" description="Glycosyl transferase family 3 N-terminal" evidence="10">
    <location>
        <begin position="4"/>
        <end position="65"/>
    </location>
</feature>
<proteinExistence type="inferred from homology"/>
<evidence type="ECO:0000256" key="8">
    <source>
        <dbReference type="HAMAP-Rule" id="MF_00211"/>
    </source>
</evidence>
<comment type="caution">
    <text evidence="11">The sequence shown here is derived from an EMBL/GenBank/DDBJ whole genome shotgun (WGS) entry which is preliminary data.</text>
</comment>
<feature type="domain" description="Glycosyl transferase family 3" evidence="9">
    <location>
        <begin position="75"/>
        <end position="324"/>
    </location>
</feature>
<feature type="binding site" evidence="8">
    <location>
        <position position="93"/>
    </location>
    <ligand>
        <name>Mg(2+)</name>
        <dbReference type="ChEBI" id="CHEBI:18420"/>
        <label>1</label>
    </ligand>
</feature>
<dbReference type="SUPFAM" id="SSF47648">
    <property type="entry name" value="Nucleoside phosphorylase/phosphoribosyltransferase N-terminal domain"/>
    <property type="match status" value="1"/>
</dbReference>
<dbReference type="Gene3D" id="1.20.970.10">
    <property type="entry name" value="Transferase, Pyrimidine Nucleoside Phosphorylase, Chain C"/>
    <property type="match status" value="1"/>
</dbReference>
<keyword evidence="6 8" id="KW-0822">Tryptophan biosynthesis</keyword>
<dbReference type="EC" id="2.4.2.18" evidence="2 8"/>
<comment type="caution">
    <text evidence="8">Lacks conserved residue(s) required for the propagation of feature annotation.</text>
</comment>
<comment type="catalytic activity">
    <reaction evidence="8">
        <text>N-(5-phospho-beta-D-ribosyl)anthranilate + diphosphate = 5-phospho-alpha-D-ribose 1-diphosphate + anthranilate</text>
        <dbReference type="Rhea" id="RHEA:11768"/>
        <dbReference type="ChEBI" id="CHEBI:16567"/>
        <dbReference type="ChEBI" id="CHEBI:18277"/>
        <dbReference type="ChEBI" id="CHEBI:33019"/>
        <dbReference type="ChEBI" id="CHEBI:58017"/>
        <dbReference type="EC" id="2.4.2.18"/>
    </reaction>
</comment>
<feature type="binding site" evidence="8">
    <location>
        <position position="89"/>
    </location>
    <ligand>
        <name>5-phospho-alpha-D-ribose 1-diphosphate</name>
        <dbReference type="ChEBI" id="CHEBI:58017"/>
    </ligand>
</feature>
<keyword evidence="3 8" id="KW-0028">Amino-acid biosynthesis</keyword>
<keyword evidence="8" id="KW-0479">Metal-binding</keyword>
<comment type="subunit">
    <text evidence="8">Homodimer.</text>
</comment>
<organism evidence="11 12">
    <name type="scientific">Methanospirillum stamsii</name>
    <dbReference type="NCBI Taxonomy" id="1277351"/>
    <lineage>
        <taxon>Archaea</taxon>
        <taxon>Methanobacteriati</taxon>
        <taxon>Methanobacteriota</taxon>
        <taxon>Stenosarchaea group</taxon>
        <taxon>Methanomicrobia</taxon>
        <taxon>Methanomicrobiales</taxon>
        <taxon>Methanospirillaceae</taxon>
        <taxon>Methanospirillum</taxon>
    </lineage>
</organism>
<dbReference type="GO" id="GO:0000162">
    <property type="term" value="P:L-tryptophan biosynthetic process"/>
    <property type="evidence" value="ECO:0007669"/>
    <property type="project" value="UniProtKB-UniRule"/>
</dbReference>
<dbReference type="UniPathway" id="UPA00035">
    <property type="reaction ID" value="UER00041"/>
</dbReference>
<dbReference type="HAMAP" id="MF_00211">
    <property type="entry name" value="TrpD"/>
    <property type="match status" value="1"/>
</dbReference>
<feature type="binding site" evidence="8">
    <location>
        <position position="226"/>
    </location>
    <ligand>
        <name>Mg(2+)</name>
        <dbReference type="ChEBI" id="CHEBI:18420"/>
        <label>2</label>
    </ligand>
</feature>
<evidence type="ECO:0000259" key="9">
    <source>
        <dbReference type="Pfam" id="PF00591"/>
    </source>
</evidence>
<dbReference type="Pfam" id="PF00591">
    <property type="entry name" value="Glycos_transf_3"/>
    <property type="match status" value="1"/>
</dbReference>
<comment type="cofactor">
    <cofactor evidence="8">
        <name>Mg(2+)</name>
        <dbReference type="ChEBI" id="CHEBI:18420"/>
    </cofactor>
    <text evidence="8">Binds 2 magnesium ions per monomer.</text>
</comment>
<dbReference type="GO" id="GO:0005829">
    <property type="term" value="C:cytosol"/>
    <property type="evidence" value="ECO:0007669"/>
    <property type="project" value="TreeGrafter"/>
</dbReference>
<keyword evidence="7 8" id="KW-0057">Aromatic amino acid biosynthesis</keyword>
<keyword evidence="8" id="KW-0460">Magnesium</keyword>
<dbReference type="EMBL" id="QGMZ01000027">
    <property type="protein sequence ID" value="PWR72389.1"/>
    <property type="molecule type" value="Genomic_DNA"/>
</dbReference>
<protein>
    <recommendedName>
        <fullName evidence="2 8">Anthranilate phosphoribosyltransferase</fullName>
        <ecNumber evidence="2 8">2.4.2.18</ecNumber>
    </recommendedName>
</protein>
<comment type="pathway">
    <text evidence="1 8">Amino-acid biosynthesis; L-tryptophan biosynthesis; L-tryptophan from chorismate: step 2/5.</text>
</comment>
<evidence type="ECO:0000313" key="11">
    <source>
        <dbReference type="EMBL" id="PWR72389.1"/>
    </source>
</evidence>
<feature type="binding site" evidence="8">
    <location>
        <position position="81"/>
    </location>
    <ligand>
        <name>5-phospho-alpha-D-ribose 1-diphosphate</name>
        <dbReference type="ChEBI" id="CHEBI:58017"/>
    </ligand>
</feature>
<accession>A0A2V2MY72</accession>
<feature type="binding site" evidence="8">
    <location>
        <position position="225"/>
    </location>
    <ligand>
        <name>Mg(2+)</name>
        <dbReference type="ChEBI" id="CHEBI:18420"/>
        <label>2</label>
    </ligand>
</feature>
<dbReference type="AlphaFoldDB" id="A0A2V2MY72"/>
<dbReference type="InterPro" id="IPR005940">
    <property type="entry name" value="Anthranilate_Pribosyl_Tfrase"/>
</dbReference>
<comment type="similarity">
    <text evidence="8">Belongs to the anthranilate phosphoribosyltransferase family.</text>
</comment>
<feature type="binding site" evidence="8">
    <location>
        <position position="112"/>
    </location>
    <ligand>
        <name>anthranilate</name>
        <dbReference type="ChEBI" id="CHEBI:16567"/>
        <label>1</label>
    </ligand>
</feature>
<keyword evidence="12" id="KW-1185">Reference proteome</keyword>
<dbReference type="GeneID" id="97608310"/>
<feature type="binding site" evidence="8">
    <location>
        <position position="226"/>
    </location>
    <ligand>
        <name>Mg(2+)</name>
        <dbReference type="ChEBI" id="CHEBI:18420"/>
        <label>1</label>
    </ligand>
</feature>
<comment type="function">
    <text evidence="8">Catalyzes the transfer of the phosphoribosyl group of 5-phosphorylribose-1-pyrophosphate (PRPP) to anthranilate to yield N-(5'-phosphoribosyl)-anthranilate (PRA).</text>
</comment>
<feature type="binding site" evidence="8">
    <location>
        <begin position="91"/>
        <end position="94"/>
    </location>
    <ligand>
        <name>5-phospho-alpha-D-ribose 1-diphosphate</name>
        <dbReference type="ChEBI" id="CHEBI:58017"/>
    </ligand>
</feature>
<dbReference type="GO" id="GO:0004048">
    <property type="term" value="F:anthranilate phosphoribosyltransferase activity"/>
    <property type="evidence" value="ECO:0007669"/>
    <property type="project" value="UniProtKB-UniRule"/>
</dbReference>
<evidence type="ECO:0000256" key="3">
    <source>
        <dbReference type="ARBA" id="ARBA00022605"/>
    </source>
</evidence>
<evidence type="ECO:0000256" key="6">
    <source>
        <dbReference type="ARBA" id="ARBA00022822"/>
    </source>
</evidence>
<dbReference type="RefSeq" id="WP_109941449.1">
    <property type="nucleotide sequence ID" value="NZ_CP176366.1"/>
</dbReference>
<gene>
    <name evidence="8 11" type="primary">trpD</name>
    <name evidence="11" type="ORF">DLD82_12435</name>
</gene>
<dbReference type="Pfam" id="PF02885">
    <property type="entry name" value="Glycos_trans_3N"/>
    <property type="match status" value="1"/>
</dbReference>
<evidence type="ECO:0000256" key="7">
    <source>
        <dbReference type="ARBA" id="ARBA00023141"/>
    </source>
</evidence>
<keyword evidence="4 8" id="KW-0328">Glycosyltransferase</keyword>
<dbReference type="PANTHER" id="PTHR43285">
    <property type="entry name" value="ANTHRANILATE PHOSPHORIBOSYLTRANSFERASE"/>
    <property type="match status" value="1"/>
</dbReference>
<evidence type="ECO:0000256" key="2">
    <source>
        <dbReference type="ARBA" id="ARBA00011948"/>
    </source>
</evidence>
<feature type="binding site" evidence="8">
    <location>
        <position position="81"/>
    </location>
    <ligand>
        <name>anthranilate</name>
        <dbReference type="ChEBI" id="CHEBI:16567"/>
        <label>1</label>
    </ligand>
</feature>
<dbReference type="InterPro" id="IPR036320">
    <property type="entry name" value="Glycosyl_Trfase_fam3_N_dom_sf"/>
</dbReference>
<sequence>MIQQSIKKVIGMHDLADDEARELMTSIADGKVTEAQIGSILTALAMKGVTAGEITAFALVLKERAIRIETDKTGTYVDTCGTGGDGAQTFNISTAAALVAAAAGVRVVKHGNRGVSSRSGSADVLEALGIPITLTPEKAAESVARNNIAFLFAPGYHPAIGRVAMARREIGFFSVFNILGPLLNPAEASARLIGVGDLKNVPSIAKALANLGVSHAMVVHGNGTDEITITGETQVYELYKGTICRYTLTPEEFGISRVQKEMIQGGDPRENAVIIRDIFAGKQGPCRDIVLLNAAAAIYLGGKASCLQEGYHAACGIIESGKALDLLVSLKTGDNQ</sequence>
<dbReference type="GO" id="GO:0000287">
    <property type="term" value="F:magnesium ion binding"/>
    <property type="evidence" value="ECO:0007669"/>
    <property type="project" value="UniProtKB-UniRule"/>
</dbReference>
<dbReference type="InterPro" id="IPR017459">
    <property type="entry name" value="Glycosyl_Trfase_fam3_N_dom"/>
</dbReference>
<reference evidence="11 12" key="1">
    <citation type="submission" date="2018-05" db="EMBL/GenBank/DDBJ databases">
        <title>Draft genome of Methanospirillum stamsii Pt1.</title>
        <authorList>
            <person name="Dueholm M.S."/>
            <person name="Nielsen P.H."/>
            <person name="Bakmann L.F."/>
            <person name="Otzen D.E."/>
        </authorList>
    </citation>
    <scope>NUCLEOTIDE SEQUENCE [LARGE SCALE GENOMIC DNA]</scope>
    <source>
        <strain evidence="11 12">Pt1</strain>
    </source>
</reference>
<dbReference type="FunFam" id="3.40.1030.10:FF:000002">
    <property type="entry name" value="Anthranilate phosphoribosyltransferase"/>
    <property type="match status" value="1"/>
</dbReference>
<feature type="binding site" evidence="8">
    <location>
        <position position="121"/>
    </location>
    <ligand>
        <name>5-phospho-alpha-D-ribose 1-diphosphate</name>
        <dbReference type="ChEBI" id="CHEBI:58017"/>
    </ligand>
</feature>